<feature type="compositionally biased region" description="Basic residues" evidence="3">
    <location>
        <begin position="146"/>
        <end position="161"/>
    </location>
</feature>
<comment type="subcellular location">
    <subcellularLocation>
        <location evidence="1">Nucleus</location>
    </subcellularLocation>
</comment>
<gene>
    <name evidence="5" type="ORF">CK203_045816</name>
    <name evidence="4" type="ORF">CK203_116929</name>
</gene>
<dbReference type="GO" id="GO:0005634">
    <property type="term" value="C:nucleus"/>
    <property type="evidence" value="ECO:0007669"/>
    <property type="project" value="UniProtKB-SubCell"/>
</dbReference>
<name>A0A438E271_VITVI</name>
<organism evidence="4 6">
    <name type="scientific">Vitis vinifera</name>
    <name type="common">Grape</name>
    <dbReference type="NCBI Taxonomy" id="29760"/>
    <lineage>
        <taxon>Eukaryota</taxon>
        <taxon>Viridiplantae</taxon>
        <taxon>Streptophyta</taxon>
        <taxon>Embryophyta</taxon>
        <taxon>Tracheophyta</taxon>
        <taxon>Spermatophyta</taxon>
        <taxon>Magnoliopsida</taxon>
        <taxon>eudicotyledons</taxon>
        <taxon>Gunneridae</taxon>
        <taxon>Pentapetalae</taxon>
        <taxon>rosids</taxon>
        <taxon>Vitales</taxon>
        <taxon>Vitaceae</taxon>
        <taxon>Viteae</taxon>
        <taxon>Vitis</taxon>
    </lineage>
</organism>
<dbReference type="PANTHER" id="PTHR33172:SF29">
    <property type="entry name" value="OS06G0559400 PROTEIN"/>
    <property type="match status" value="1"/>
</dbReference>
<evidence type="ECO:0008006" key="7">
    <source>
        <dbReference type="Google" id="ProtNLM"/>
    </source>
</evidence>
<evidence type="ECO:0000256" key="3">
    <source>
        <dbReference type="SAM" id="MobiDB-lite"/>
    </source>
</evidence>
<dbReference type="EMBL" id="QGNW01001428">
    <property type="protein sequence ID" value="RVW41807.1"/>
    <property type="molecule type" value="Genomic_DNA"/>
</dbReference>
<feature type="compositionally biased region" description="Low complexity" evidence="3">
    <location>
        <begin position="29"/>
        <end position="48"/>
    </location>
</feature>
<evidence type="ECO:0000256" key="1">
    <source>
        <dbReference type="ARBA" id="ARBA00004123"/>
    </source>
</evidence>
<proteinExistence type="predicted"/>
<dbReference type="PANTHER" id="PTHR33172">
    <property type="entry name" value="OS08G0516900 PROTEIN"/>
    <property type="match status" value="1"/>
</dbReference>
<sequence length="182" mass="19586">MFEFSSFSASCLKGKGGIGMMEEGEIDGGDSVSSSASEVSVGVGSCESDSMEEFTSSASSSPPSQDQLAPPATALHDMSSLFQHLPFKRGLSKYYQGKSESFTSLSNVRCLEDLAKPENPYNKKLKTSRSYGGGLSEKIDDTHKSSPPKRLHPRLISKKASRGRCSQMNLNAKSRVNFLLGS</sequence>
<reference evidence="4 6" key="1">
    <citation type="journal article" date="2018" name="PLoS Genet.">
        <title>Population sequencing reveals clonal diversity and ancestral inbreeding in the grapevine cultivar Chardonnay.</title>
        <authorList>
            <person name="Roach M.J."/>
            <person name="Johnson D.L."/>
            <person name="Bohlmann J."/>
            <person name="van Vuuren H.J."/>
            <person name="Jones S.J."/>
            <person name="Pretorius I.S."/>
            <person name="Schmidt S.A."/>
            <person name="Borneman A.R."/>
        </authorList>
    </citation>
    <scope>NUCLEOTIDE SEQUENCE [LARGE SCALE GENOMIC DNA]</scope>
    <source>
        <strain evidence="6">cv. Chardonnay</strain>
        <strain evidence="4">I10V1</strain>
        <tissue evidence="4">Leaf</tissue>
    </source>
</reference>
<feature type="region of interest" description="Disordered" evidence="3">
    <location>
        <begin position="18"/>
        <end position="71"/>
    </location>
</feature>
<dbReference type="EMBL" id="QGNW01000843">
    <property type="protein sequence ID" value="RVW61094.1"/>
    <property type="molecule type" value="Genomic_DNA"/>
</dbReference>
<dbReference type="GO" id="GO:0006950">
    <property type="term" value="P:response to stress"/>
    <property type="evidence" value="ECO:0007669"/>
    <property type="project" value="UniProtKB-ARBA"/>
</dbReference>
<evidence type="ECO:0000256" key="2">
    <source>
        <dbReference type="ARBA" id="ARBA00023242"/>
    </source>
</evidence>
<comment type="caution">
    <text evidence="4">The sequence shown here is derived from an EMBL/GenBank/DDBJ whole genome shotgun (WGS) entry which is preliminary data.</text>
</comment>
<dbReference type="InterPro" id="IPR051992">
    <property type="entry name" value="OxStress_Response_Reg"/>
</dbReference>
<evidence type="ECO:0000313" key="6">
    <source>
        <dbReference type="Proteomes" id="UP000288805"/>
    </source>
</evidence>
<dbReference type="Proteomes" id="UP000288805">
    <property type="component" value="Unassembled WGS sequence"/>
</dbReference>
<feature type="region of interest" description="Disordered" evidence="3">
    <location>
        <begin position="119"/>
        <end position="161"/>
    </location>
</feature>
<keyword evidence="2" id="KW-0539">Nucleus</keyword>
<protein>
    <recommendedName>
        <fullName evidence="7">Oxidative stress 3</fullName>
    </recommendedName>
</protein>
<accession>A0A438E271</accession>
<evidence type="ECO:0000313" key="4">
    <source>
        <dbReference type="EMBL" id="RVW41807.1"/>
    </source>
</evidence>
<dbReference type="AlphaFoldDB" id="A0A438E271"/>
<feature type="compositionally biased region" description="Low complexity" evidence="3">
    <location>
        <begin position="56"/>
        <end position="71"/>
    </location>
</feature>
<evidence type="ECO:0000313" key="5">
    <source>
        <dbReference type="EMBL" id="RVW61094.1"/>
    </source>
</evidence>